<dbReference type="PANTHER" id="PTHR36311">
    <property type="entry name" value="PHOTOSYSTEM I SUBUNIT O"/>
    <property type="match status" value="1"/>
</dbReference>
<name>A0A7S1X1V0_9CHLO</name>
<evidence type="ECO:0000256" key="1">
    <source>
        <dbReference type="SAM" id="Phobius"/>
    </source>
</evidence>
<protein>
    <recommendedName>
        <fullName evidence="3">Photosystem I subunit O</fullName>
    </recommendedName>
</protein>
<organism evidence="2">
    <name type="scientific">Tetraselmis chuii</name>
    <dbReference type="NCBI Taxonomy" id="63592"/>
    <lineage>
        <taxon>Eukaryota</taxon>
        <taxon>Viridiplantae</taxon>
        <taxon>Chlorophyta</taxon>
        <taxon>core chlorophytes</taxon>
        <taxon>Chlorodendrophyceae</taxon>
        <taxon>Chlorodendrales</taxon>
        <taxon>Chlorodendraceae</taxon>
        <taxon>Tetraselmis</taxon>
    </lineage>
</organism>
<dbReference type="PANTHER" id="PTHR36311:SF1">
    <property type="entry name" value="PHOTOSYSTEM I SUBUNIT O"/>
    <property type="match status" value="1"/>
</dbReference>
<evidence type="ECO:0000313" key="2">
    <source>
        <dbReference type="EMBL" id="CAD9204569.1"/>
    </source>
</evidence>
<dbReference type="EMBL" id="HBGG01013268">
    <property type="protein sequence ID" value="CAD9204569.1"/>
    <property type="molecule type" value="Transcribed_RNA"/>
</dbReference>
<accession>A0A7S1X1V0</accession>
<dbReference type="AlphaFoldDB" id="A0A7S1X1V0"/>
<dbReference type="NCBIfam" id="TIGR03059">
    <property type="entry name" value="psaOeuk"/>
    <property type="match status" value="1"/>
</dbReference>
<keyword evidence="1" id="KW-0812">Transmembrane</keyword>
<gene>
    <name evidence="2" type="ORF">TCHU04912_LOCUS6804</name>
</gene>
<dbReference type="InterPro" id="IPR017498">
    <property type="entry name" value="PSI_PsaO"/>
</dbReference>
<reference evidence="2" key="1">
    <citation type="submission" date="2021-01" db="EMBL/GenBank/DDBJ databases">
        <authorList>
            <person name="Corre E."/>
            <person name="Pelletier E."/>
            <person name="Niang G."/>
            <person name="Scheremetjew M."/>
            <person name="Finn R."/>
            <person name="Kale V."/>
            <person name="Holt S."/>
            <person name="Cochrane G."/>
            <person name="Meng A."/>
            <person name="Brown T."/>
            <person name="Cohen L."/>
        </authorList>
    </citation>
    <scope>NUCLEOTIDE SEQUENCE</scope>
    <source>
        <strain evidence="2">PLY429</strain>
    </source>
</reference>
<sequence length="135" mass="14361">MAMAMKCAGLGSSAALKPRTAGLKARRAVAVRATPRVMASAEGGFDRNWLKGNPLVFVLGTVGWTVPSSIPVSGFDGSSLFGKFTSSIGTELAHFPQGPALTDEFWLLLITWHLGLFVTLTLGQIGFNGRKQGYF</sequence>
<keyword evidence="1" id="KW-1133">Transmembrane helix</keyword>
<keyword evidence="1" id="KW-0472">Membrane</keyword>
<feature type="transmembrane region" description="Helical" evidence="1">
    <location>
        <begin position="105"/>
        <end position="127"/>
    </location>
</feature>
<evidence type="ECO:0008006" key="3">
    <source>
        <dbReference type="Google" id="ProtNLM"/>
    </source>
</evidence>
<dbReference type="Pfam" id="PF22832">
    <property type="entry name" value="PsaO_TMD"/>
    <property type="match status" value="1"/>
</dbReference>
<proteinExistence type="predicted"/>